<evidence type="ECO:0000256" key="1">
    <source>
        <dbReference type="SAM" id="Coils"/>
    </source>
</evidence>
<organism evidence="2 3">
    <name type="scientific">Chrysochromulina tobinii</name>
    <dbReference type="NCBI Taxonomy" id="1460289"/>
    <lineage>
        <taxon>Eukaryota</taxon>
        <taxon>Haptista</taxon>
        <taxon>Haptophyta</taxon>
        <taxon>Prymnesiophyceae</taxon>
        <taxon>Prymnesiales</taxon>
        <taxon>Chrysochromulinaceae</taxon>
        <taxon>Chrysochromulina</taxon>
    </lineage>
</organism>
<dbReference type="PANTHER" id="PTHR14817">
    <property type="entry name" value="COILED-COIL DOMAIN-CONTAINING PROTEIN 15"/>
    <property type="match status" value="1"/>
</dbReference>
<dbReference type="OrthoDB" id="10007210at2759"/>
<evidence type="ECO:0000313" key="3">
    <source>
        <dbReference type="Proteomes" id="UP000037460"/>
    </source>
</evidence>
<name>A0A0M0JLA8_9EUKA</name>
<proteinExistence type="predicted"/>
<keyword evidence="3" id="KW-1185">Reference proteome</keyword>
<dbReference type="AlphaFoldDB" id="A0A0M0JLA8"/>
<dbReference type="PANTHER" id="PTHR14817:SF2">
    <property type="entry name" value="COILED-COIL DOMAIN-CONTAINING PROTEIN 15"/>
    <property type="match status" value="1"/>
</dbReference>
<gene>
    <name evidence="2" type="ORF">Ctob_012786</name>
</gene>
<dbReference type="EMBL" id="JWZX01002725">
    <property type="protein sequence ID" value="KOO27364.1"/>
    <property type="molecule type" value="Genomic_DNA"/>
</dbReference>
<reference evidence="3" key="1">
    <citation type="journal article" date="2015" name="PLoS Genet.">
        <title>Genome Sequence and Transcriptome Analyses of Chrysochromulina tobin: Metabolic Tools for Enhanced Algal Fitness in the Prominent Order Prymnesiales (Haptophyceae).</title>
        <authorList>
            <person name="Hovde B.T."/>
            <person name="Deodato C.R."/>
            <person name="Hunsperger H.M."/>
            <person name="Ryken S.A."/>
            <person name="Yost W."/>
            <person name="Jha R.K."/>
            <person name="Patterson J."/>
            <person name="Monnat R.J. Jr."/>
            <person name="Barlow S.B."/>
            <person name="Starkenburg S.R."/>
            <person name="Cattolico R.A."/>
        </authorList>
    </citation>
    <scope>NUCLEOTIDE SEQUENCE</scope>
    <source>
        <strain evidence="3">CCMP291</strain>
    </source>
</reference>
<dbReference type="InterPro" id="IPR037693">
    <property type="entry name" value="CCDC15"/>
</dbReference>
<accession>A0A0M0JLA8</accession>
<dbReference type="Proteomes" id="UP000037460">
    <property type="component" value="Unassembled WGS sequence"/>
</dbReference>
<sequence>MPAVSVPERSARLTQVECNAPLSGVNARTTLPHPCGDMPDAAAAAELQRQKAALDKSEKEAKLADFHRATEQRLKRAALARKEEAARSQAELVKQMEAASSATLITHRPAPGAYIEAFRKQLQKEVSLRARPLPPLCACALDPLENHTEQCARNCVFFKNPAAYGRALSALFVRPIVLD</sequence>
<comment type="caution">
    <text evidence="2">The sequence shown here is derived from an EMBL/GenBank/DDBJ whole genome shotgun (WGS) entry which is preliminary data.</text>
</comment>
<protein>
    <submittedName>
        <fullName evidence="2">Uncharacterized protein</fullName>
    </submittedName>
</protein>
<dbReference type="GO" id="GO:0005813">
    <property type="term" value="C:centrosome"/>
    <property type="evidence" value="ECO:0007669"/>
    <property type="project" value="TreeGrafter"/>
</dbReference>
<keyword evidence="1" id="KW-0175">Coiled coil</keyword>
<feature type="coiled-coil region" evidence="1">
    <location>
        <begin position="44"/>
        <end position="99"/>
    </location>
</feature>
<evidence type="ECO:0000313" key="2">
    <source>
        <dbReference type="EMBL" id="KOO27364.1"/>
    </source>
</evidence>